<dbReference type="Proteomes" id="UP000254425">
    <property type="component" value="Chromosome"/>
</dbReference>
<dbReference type="PANTHER" id="PTHR45953:SF1">
    <property type="entry name" value="IDURONATE 2-SULFATASE"/>
    <property type="match status" value="1"/>
</dbReference>
<dbReference type="SUPFAM" id="SSF53649">
    <property type="entry name" value="Alkaline phosphatase-like"/>
    <property type="match status" value="1"/>
</dbReference>
<dbReference type="EMBL" id="CP031320">
    <property type="protein sequence ID" value="AXK33690.1"/>
    <property type="molecule type" value="Genomic_DNA"/>
</dbReference>
<proteinExistence type="predicted"/>
<feature type="domain" description="Sulfatase N-terminal" evidence="4">
    <location>
        <begin position="10"/>
        <end position="369"/>
    </location>
</feature>
<evidence type="ECO:0000313" key="5">
    <source>
        <dbReference type="EMBL" id="AXK33690.1"/>
    </source>
</evidence>
<evidence type="ECO:0000256" key="1">
    <source>
        <dbReference type="ARBA" id="ARBA00022723"/>
    </source>
</evidence>
<dbReference type="GO" id="GO:0046872">
    <property type="term" value="F:metal ion binding"/>
    <property type="evidence" value="ECO:0007669"/>
    <property type="project" value="UniProtKB-KW"/>
</dbReference>
<feature type="region of interest" description="Disordered" evidence="3">
    <location>
        <begin position="469"/>
        <end position="493"/>
    </location>
</feature>
<reference evidence="5 6" key="1">
    <citation type="submission" date="2018-07" db="EMBL/GenBank/DDBJ databases">
        <title>Draft genome of the type strain Streptomyces armeniacus ATCC 15676.</title>
        <authorList>
            <person name="Labana P."/>
            <person name="Gosse J.T."/>
            <person name="Boddy C.N."/>
        </authorList>
    </citation>
    <scope>NUCLEOTIDE SEQUENCE [LARGE SCALE GENOMIC DNA]</scope>
    <source>
        <strain evidence="5 6">ATCC 15676</strain>
    </source>
</reference>
<keyword evidence="6" id="KW-1185">Reference proteome</keyword>
<gene>
    <name evidence="5" type="ORF">DVA86_14525</name>
</gene>
<evidence type="ECO:0000313" key="6">
    <source>
        <dbReference type="Proteomes" id="UP000254425"/>
    </source>
</evidence>
<protein>
    <recommendedName>
        <fullName evidence="4">Sulfatase N-terminal domain-containing protein</fullName>
    </recommendedName>
</protein>
<evidence type="ECO:0000259" key="4">
    <source>
        <dbReference type="Pfam" id="PF00884"/>
    </source>
</evidence>
<dbReference type="AlphaFoldDB" id="A0A345XPX4"/>
<accession>A0A345XPX4</accession>
<evidence type="ECO:0000256" key="2">
    <source>
        <dbReference type="ARBA" id="ARBA00022801"/>
    </source>
</evidence>
<dbReference type="PANTHER" id="PTHR45953">
    <property type="entry name" value="IDURONATE 2-SULFATASE"/>
    <property type="match status" value="1"/>
</dbReference>
<organism evidence="5 6">
    <name type="scientific">Streptomyces armeniacus</name>
    <dbReference type="NCBI Taxonomy" id="83291"/>
    <lineage>
        <taxon>Bacteria</taxon>
        <taxon>Bacillati</taxon>
        <taxon>Actinomycetota</taxon>
        <taxon>Actinomycetes</taxon>
        <taxon>Kitasatosporales</taxon>
        <taxon>Streptomycetaceae</taxon>
        <taxon>Streptomyces</taxon>
    </lineage>
</organism>
<dbReference type="InterPro" id="IPR000917">
    <property type="entry name" value="Sulfatase_N"/>
</dbReference>
<dbReference type="Gene3D" id="3.40.720.10">
    <property type="entry name" value="Alkaline Phosphatase, subunit A"/>
    <property type="match status" value="1"/>
</dbReference>
<sequence>MISPAPMRQPNIVLVMTDQQRWDALASAGVFPVETPTLDRLCAEGTWFRRTYAQSPICVPSRMSFFTGRYPHQHGCLDNDTSVWPEAPSFVRSLRDSGYHTAAVGKLHYTWFHDLEIPVSGELLRRFGFDEAVETTGKMSQGNLRASAYSEHLRDKGLLPAYHQDLMARSEAGPLEAYARRPSMLDEDDHIDGWVLGRAEEWLHDVATDKPFFLWVGPPGPHDPFDPPAPWADRYRPEDMPLGPLSYRYPVESDAISAAIPDASPRQIQEMRTQYLANVSFIDDRVGRLLDVLQQRDLLADTWIVYCSDHGEMLGDHRLIWKGQLLDPAIRVPLVMRPPDNWPHPRGRSSDALVELIDVPATLLDLAGAQLPGGQGRSLRPLLEDVTTGGPAVHRETAAAELGTRVMVTDGRHKVITTDRAVALDRVFDLADDPDEECDLVSTDGADLPAVESLHDIARQLTASAPADLATPWRHSTPYQRWGRNPLREPTVQ</sequence>
<keyword evidence="2" id="KW-0378">Hydrolase</keyword>
<name>A0A345XPX4_9ACTN</name>
<dbReference type="Pfam" id="PF00884">
    <property type="entry name" value="Sulfatase"/>
    <property type="match status" value="1"/>
</dbReference>
<dbReference type="InterPro" id="IPR017850">
    <property type="entry name" value="Alkaline_phosphatase_core_sf"/>
</dbReference>
<dbReference type="GO" id="GO:0005737">
    <property type="term" value="C:cytoplasm"/>
    <property type="evidence" value="ECO:0007669"/>
    <property type="project" value="TreeGrafter"/>
</dbReference>
<keyword evidence="1" id="KW-0479">Metal-binding</keyword>
<evidence type="ECO:0000256" key="3">
    <source>
        <dbReference type="SAM" id="MobiDB-lite"/>
    </source>
</evidence>
<dbReference type="KEGG" id="sarm:DVA86_14525"/>
<dbReference type="GO" id="GO:0008484">
    <property type="term" value="F:sulfuric ester hydrolase activity"/>
    <property type="evidence" value="ECO:0007669"/>
    <property type="project" value="TreeGrafter"/>
</dbReference>